<accession>A0A9X2HRN8</accession>
<dbReference type="Proteomes" id="UP001139451">
    <property type="component" value="Unassembled WGS sequence"/>
</dbReference>
<dbReference type="RefSeq" id="WP_254292782.1">
    <property type="nucleotide sequence ID" value="NZ_JAMLDX010000006.1"/>
</dbReference>
<protein>
    <submittedName>
        <fullName evidence="1">Uncharacterized protein</fullName>
    </submittedName>
</protein>
<dbReference type="AlphaFoldDB" id="A0A9X2HRN8"/>
<proteinExistence type="predicted"/>
<reference evidence="1" key="1">
    <citation type="submission" date="2022-05" db="EMBL/GenBank/DDBJ databases">
        <title>Sphingomonas sp. strain MG17 Genome sequencing and assembly.</title>
        <authorList>
            <person name="Kim I."/>
        </authorList>
    </citation>
    <scope>NUCLEOTIDE SEQUENCE</scope>
    <source>
        <strain evidence="1">MG17</strain>
    </source>
</reference>
<dbReference type="EMBL" id="JAMLDX010000006">
    <property type="protein sequence ID" value="MCP3730650.1"/>
    <property type="molecule type" value="Genomic_DNA"/>
</dbReference>
<evidence type="ECO:0000313" key="2">
    <source>
        <dbReference type="Proteomes" id="UP001139451"/>
    </source>
</evidence>
<sequence length="160" mass="18041">MGSFDDFTNQLGADHEAKLAEHRAQKARERSELERVWDAEIAMIEADATPLIEEARRACQARGLRPAVNRTWEPHRFTNPSVEFQLFGPKERPHDASSYEIEANKALVRVEDGKLRASVSKRALNSTIGADYVGYGIDGVREALRLVIASYFDEIDPSRQ</sequence>
<comment type="caution">
    <text evidence="1">The sequence shown here is derived from an EMBL/GenBank/DDBJ whole genome shotgun (WGS) entry which is preliminary data.</text>
</comment>
<keyword evidence="2" id="KW-1185">Reference proteome</keyword>
<name>A0A9X2HRN8_9SPHN</name>
<gene>
    <name evidence="1" type="ORF">M9978_09440</name>
</gene>
<evidence type="ECO:0000313" key="1">
    <source>
        <dbReference type="EMBL" id="MCP3730650.1"/>
    </source>
</evidence>
<organism evidence="1 2">
    <name type="scientific">Sphingomonas tagetis</name>
    <dbReference type="NCBI Taxonomy" id="2949092"/>
    <lineage>
        <taxon>Bacteria</taxon>
        <taxon>Pseudomonadati</taxon>
        <taxon>Pseudomonadota</taxon>
        <taxon>Alphaproteobacteria</taxon>
        <taxon>Sphingomonadales</taxon>
        <taxon>Sphingomonadaceae</taxon>
        <taxon>Sphingomonas</taxon>
    </lineage>
</organism>